<proteinExistence type="inferred from homology"/>
<name>A0AAW7XGV9_9GAMM</name>
<accession>A0AAW7XGV9</accession>
<dbReference type="PROSITE" id="PS50263">
    <property type="entry name" value="CN_HYDROLASE"/>
    <property type="match status" value="1"/>
</dbReference>
<evidence type="ECO:0000256" key="4">
    <source>
        <dbReference type="ARBA" id="ARBA00052904"/>
    </source>
</evidence>
<evidence type="ECO:0000256" key="1">
    <source>
        <dbReference type="ARBA" id="ARBA00010613"/>
    </source>
</evidence>
<dbReference type="SUPFAM" id="SSF56317">
    <property type="entry name" value="Carbon-nitrogen hydrolase"/>
    <property type="match status" value="1"/>
</dbReference>
<dbReference type="InterPro" id="IPR036526">
    <property type="entry name" value="C-N_Hydrolase_sf"/>
</dbReference>
<protein>
    <recommendedName>
        <fullName evidence="5">Omega-amidase YafV</fullName>
        <ecNumber evidence="3">3.5.1.3</ecNumber>
    </recommendedName>
</protein>
<keyword evidence="2" id="KW-0378">Hydrolase</keyword>
<comment type="catalytic activity">
    <reaction evidence="4">
        <text>a monoamide of a dicarboxylate + H2O = a dicarboxylate + NH4(+)</text>
        <dbReference type="Rhea" id="RHEA:11716"/>
        <dbReference type="ChEBI" id="CHEBI:15377"/>
        <dbReference type="ChEBI" id="CHEBI:28938"/>
        <dbReference type="ChEBI" id="CHEBI:28965"/>
        <dbReference type="ChEBI" id="CHEBI:77450"/>
        <dbReference type="EC" id="3.5.1.3"/>
    </reaction>
</comment>
<dbReference type="InterPro" id="IPR052737">
    <property type="entry name" value="Omega-amidase_YafV"/>
</dbReference>
<dbReference type="NCBIfam" id="NF007757">
    <property type="entry name" value="PRK10438.1"/>
    <property type="match status" value="1"/>
</dbReference>
<dbReference type="PANTHER" id="PTHR47799:SF1">
    <property type="entry name" value="OMEGA-AMIDASE YAFV"/>
    <property type="match status" value="1"/>
</dbReference>
<dbReference type="InterPro" id="IPR003010">
    <property type="entry name" value="C-N_Hydrolase"/>
</dbReference>
<dbReference type="Pfam" id="PF00795">
    <property type="entry name" value="CN_hydrolase"/>
    <property type="match status" value="1"/>
</dbReference>
<evidence type="ECO:0000256" key="5">
    <source>
        <dbReference type="ARBA" id="ARBA00072139"/>
    </source>
</evidence>
<evidence type="ECO:0000313" key="8">
    <source>
        <dbReference type="Proteomes" id="UP001169862"/>
    </source>
</evidence>
<dbReference type="GO" id="GO:0106008">
    <property type="term" value="F:2-oxoglutaramate amidase activity"/>
    <property type="evidence" value="ECO:0007669"/>
    <property type="project" value="TreeGrafter"/>
</dbReference>
<dbReference type="FunFam" id="3.60.110.10:FF:000004">
    <property type="entry name" value="Carbon-nitrogen hydrolase"/>
    <property type="match status" value="1"/>
</dbReference>
<gene>
    <name evidence="7" type="ORF">Q4490_03455</name>
</gene>
<dbReference type="RefSeq" id="WP_303548656.1">
    <property type="nucleotide sequence ID" value="NZ_JAUOPG010000002.1"/>
</dbReference>
<comment type="caution">
    <text evidence="7">The sequence shown here is derived from an EMBL/GenBank/DDBJ whole genome shotgun (WGS) entry which is preliminary data.</text>
</comment>
<dbReference type="EMBL" id="JAUOPG010000002">
    <property type="protein sequence ID" value="MDO6452613.1"/>
    <property type="molecule type" value="Genomic_DNA"/>
</dbReference>
<dbReference type="GO" id="GO:0050152">
    <property type="term" value="F:omega-amidase activity"/>
    <property type="evidence" value="ECO:0007669"/>
    <property type="project" value="UniProtKB-EC"/>
</dbReference>
<reference evidence="7" key="1">
    <citation type="submission" date="2023-07" db="EMBL/GenBank/DDBJ databases">
        <title>Genome content predicts the carbon catabolic preferences of heterotrophic bacteria.</title>
        <authorList>
            <person name="Gralka M."/>
        </authorList>
    </citation>
    <scope>NUCLEOTIDE SEQUENCE</scope>
    <source>
        <strain evidence="7">I2M16</strain>
    </source>
</reference>
<dbReference type="Gene3D" id="3.60.110.10">
    <property type="entry name" value="Carbon-nitrogen hydrolase"/>
    <property type="match status" value="1"/>
</dbReference>
<evidence type="ECO:0000256" key="3">
    <source>
        <dbReference type="ARBA" id="ARBA00039118"/>
    </source>
</evidence>
<dbReference type="PANTHER" id="PTHR47799">
    <property type="entry name" value="OMEGA-AMIDASE YAFV"/>
    <property type="match status" value="1"/>
</dbReference>
<dbReference type="AlphaFoldDB" id="A0AAW7XGV9"/>
<evidence type="ECO:0000259" key="6">
    <source>
        <dbReference type="PROSITE" id="PS50263"/>
    </source>
</evidence>
<evidence type="ECO:0000313" key="7">
    <source>
        <dbReference type="EMBL" id="MDO6452613.1"/>
    </source>
</evidence>
<dbReference type="EC" id="3.5.1.3" evidence="3"/>
<dbReference type="Proteomes" id="UP001169862">
    <property type="component" value="Unassembled WGS sequence"/>
</dbReference>
<feature type="domain" description="CN hydrolase" evidence="6">
    <location>
        <begin position="7"/>
        <end position="239"/>
    </location>
</feature>
<dbReference type="CDD" id="cd07575">
    <property type="entry name" value="Xc-1258_like"/>
    <property type="match status" value="1"/>
</dbReference>
<organism evidence="7 8">
    <name type="scientific">Neptunomonas phycophila</name>
    <dbReference type="NCBI Taxonomy" id="1572645"/>
    <lineage>
        <taxon>Bacteria</taxon>
        <taxon>Pseudomonadati</taxon>
        <taxon>Pseudomonadota</taxon>
        <taxon>Gammaproteobacteria</taxon>
        <taxon>Oceanospirillales</taxon>
        <taxon>Oceanospirillaceae</taxon>
        <taxon>Neptunomonas</taxon>
    </lineage>
</organism>
<comment type="similarity">
    <text evidence="1">Belongs to the carbon-nitrogen hydrolase superfamily. NIT1/NIT2 family.</text>
</comment>
<sequence>METLNSLRVSLVQTPLHWENAAENRTQFTALLAPLAGQTDLVVLPEMFTTGFMMQPEVQAEPAEGPTLAWMKQQACKLDAAICGSIAVEEGGLYFNRFLLVTPQAHVMSYDKRHLFRMGSEPDHYTAGQERKVFEYRGWRILPQVCYDLRFPVFIRNRNDYHLAIFVANWPAARARVWRTLLEARALENQSYVVGVNRIGQDGMNLDYRGDSMLIDYSGTALIDHSPNEAFVETTTIDRNRLNDFKAKFPAWMDGDEFTLAT</sequence>
<evidence type="ECO:0000256" key="2">
    <source>
        <dbReference type="ARBA" id="ARBA00022801"/>
    </source>
</evidence>